<evidence type="ECO:0000256" key="1">
    <source>
        <dbReference type="SAM" id="MobiDB-lite"/>
    </source>
</evidence>
<protein>
    <recommendedName>
        <fullName evidence="4">Transcription factor domain-containing protein</fullName>
    </recommendedName>
</protein>
<keyword evidence="3" id="KW-1185">Reference proteome</keyword>
<dbReference type="Proteomes" id="UP001172673">
    <property type="component" value="Unassembled WGS sequence"/>
</dbReference>
<evidence type="ECO:0008006" key="4">
    <source>
        <dbReference type="Google" id="ProtNLM"/>
    </source>
</evidence>
<feature type="region of interest" description="Disordered" evidence="1">
    <location>
        <begin position="31"/>
        <end position="82"/>
    </location>
</feature>
<feature type="compositionally biased region" description="Low complexity" evidence="1">
    <location>
        <begin position="65"/>
        <end position="82"/>
    </location>
</feature>
<evidence type="ECO:0000313" key="3">
    <source>
        <dbReference type="Proteomes" id="UP001172673"/>
    </source>
</evidence>
<name>A0AA38X2G2_9EURO</name>
<organism evidence="2 3">
    <name type="scientific">Cladophialophora chaetospira</name>
    <dbReference type="NCBI Taxonomy" id="386627"/>
    <lineage>
        <taxon>Eukaryota</taxon>
        <taxon>Fungi</taxon>
        <taxon>Dikarya</taxon>
        <taxon>Ascomycota</taxon>
        <taxon>Pezizomycotina</taxon>
        <taxon>Eurotiomycetes</taxon>
        <taxon>Chaetothyriomycetidae</taxon>
        <taxon>Chaetothyriales</taxon>
        <taxon>Herpotrichiellaceae</taxon>
        <taxon>Cladophialophora</taxon>
    </lineage>
</organism>
<accession>A0AA38X2G2</accession>
<dbReference type="AlphaFoldDB" id="A0AA38X2G2"/>
<comment type="caution">
    <text evidence="2">The sequence shown here is derived from an EMBL/GenBank/DDBJ whole genome shotgun (WGS) entry which is preliminary data.</text>
</comment>
<evidence type="ECO:0000313" key="2">
    <source>
        <dbReference type="EMBL" id="KAJ9605500.1"/>
    </source>
</evidence>
<sequence length="223" mass="25226">MAKDLTIQIRFVYDRSSRVLSKKQYQEQEVEALSHAAKVSHRRKRQRWVSPPTKQSQSSHRCDDSSTSDSSPETSPTTTSSPLTRYHLDPLFNVPHPRSGSYYRAMDIWFQWILPNAAPAFIIFNVSNIFEYYFSSPGCQSEAAQHCIAALAYGCLQLHRKETDAWEYDYNQEQLKHNALAISLLKKDVASKRAAANRPSAINTILLLSFLATERTLTGGLGA</sequence>
<proteinExistence type="predicted"/>
<gene>
    <name evidence="2" type="ORF">H2200_010157</name>
</gene>
<dbReference type="EMBL" id="JAPDRK010000016">
    <property type="protein sequence ID" value="KAJ9605500.1"/>
    <property type="molecule type" value="Genomic_DNA"/>
</dbReference>
<reference evidence="2" key="1">
    <citation type="submission" date="2022-10" db="EMBL/GenBank/DDBJ databases">
        <title>Culturing micro-colonial fungi from biological soil crusts in the Mojave desert and describing Neophaeococcomyces mojavensis, and introducing the new genera and species Taxawa tesnikishii.</title>
        <authorList>
            <person name="Kurbessoian T."/>
            <person name="Stajich J.E."/>
        </authorList>
    </citation>
    <scope>NUCLEOTIDE SEQUENCE</scope>
    <source>
        <strain evidence="2">TK_41</strain>
    </source>
</reference>
<feature type="compositionally biased region" description="Basic residues" evidence="1">
    <location>
        <begin position="38"/>
        <end position="47"/>
    </location>
</feature>